<accession>A0A820KX90</accession>
<comment type="caution">
    <text evidence="6">The sequence shown here is derived from an EMBL/GenBank/DDBJ whole genome shotgun (WGS) entry which is preliminary data.</text>
</comment>
<sequence>MISMDENTKSSKDSLSNNSAIIDVSEKVKSISIAKDAHKVPENSANQIETLTIQKTIKYCLLSMLSVSTKPALMFSLITSVAMMIGILVLCLTQPTPSNPKCLPTLKRMVQLSSSTSSNPQSVAVGDLNNDTWIDIIVADTGNDIVGVFLSYGNNTFAKQVIYSTGIGSSPRMIVVYDFNNDNQLDIAVANFGTNNVGILFGNGDGSFKNQTNIEISPSHPLYLAVGDLNNDKQIDIVITNHGTSSIGVLFGSGDGGFTKYITLSTGYDSLPSAVAVGDFNNDNKLDIVSANFGTGNIGVFLGYGNATFAFQTTITTGINSHPYSITVADVNNDTKLDIAVVDSMKNYIVIFLGSGNGTFNFPIFLSTGSNSNPIFIVIADFNKDNKPDVVIANNGTNSVGVLFGYGNGFFANQSIYPTDLQSSPYSIAVADFNNDNQLDIAVVNEQNNNVMIFNGYRNQTFSSQITYQSGISYYPVGIILHDTGSGSQPYSVAVGDFNSDGRLDISVANSGTDNVGVLLGYGDGTFADQTTYSTGDYSGPSAVAVGDFNSDGRLDIVVANFGTNNVGVLLGYGDGTFADQTTYTTGDYSGPSAVAVGDFNSDGRLDITIANSGTNNVGVLLGYGDGTFAVQNTYSTDTGSGPIGIAVGDFNNDKRLDIAVTNYRANNIGVLLGRSNGTFASQLKYSTGISSGPGSLFVGDFNNDSQLDIAVANYGTNNVGVLLGFADGTFAEQNTYSTGNGSFSYCITVGDFNNDSRLDIAVVNAGTNNVGVLLGYGYGNFSSQMIYTTGDRSYPVSLTIGDFNNDSKQDIVVANYGTNNVGFLLGCGNGTFPLTTYIPGIDSYPTWVSIGDFNNDDRLDIAVAYSGTNNIGVLLGYGNGTLANPMKYTTGIGSQPIAIALGDFNNDGRLDIAVTNSGTNNVGVLLGYGNGTFEDQKPFSTGISSNPKAIAIGDFNNDGRLDITIVNHGTNNAGVLLGYGDGTFADQTIYSIGGNSGPNVVAIGDFNNDGQPDIAVAMYLADSVGIFLGYGNGTFTSEIICYTGAYSRPLVLAVGDFDSDHNLDIAVLNVLSEEEHVLILLGSGNGTFSSDGRYQTGINSDPSSIVVGHFNNDSQLDIAVTNRGTDTVGIFFGGGDGKFSSQNVYAAGDGFDAISIAVGDFNGDNLTDAVVANNRAFTVGVLLAFFNTSFEYTATYPTGSAAGPDAITVGGFTNDGKLDVVIGNQGTHDISLLLRYENDSFSMEIAYSADFAFYPVSMVVADFNNDSRLDVAVANSLGDQVCLVFGEGNGTFVNYTAYSTPIDSNPQSISMGDFNKDNRTDIVVSNSGTGSVGLLLRADSGAFGSLTTLSTGLNSKPDSVAVGDFDNDGLLDIVVALNGQASVGVFYGFGNGTFSKQNNYSLDNGFYPVWICVGDFNNDRRLDILTIDNIGRRITVLLGSGNDFFEKKTTYTSSYLGEAAVGNFNNDSRLDVTICQIGDNTIIVLLGNGDGTFSNQITYSTGANSGPNAITLGDFNNDGQLDIAVANYITNNVGVLLGYGNGTFSSQMTYPTGAGSSPCSVAIGDFNNDGQRDITVSNQGTNNVGVLLGYGNGTFSSQMTYPTGAGSFPRSVTVSDFNQDHRMDIVVANQGTNNVCVLLGHANGTFFNKITYSSGDNSNPMSVAVGDFNRDGRLDITVCNRLAENIGVFLGYASDSLLSTPDYSIGNSSVPVSIATGDFNNDTNLDAVVADKGTNEVVILYGSGYGTFTHHVNYSTGDHSEPNSIAVGDFNQDHQLDIAVANAGTNNIGVFLGNPNGNFSIPTMYSTGNFSSPRSLAVGYFDNDTLLDIAVANYGTNKIAVFLGYSNGSFANPLFFPSGFGSHPSALVFGNLNKNNWTDIYISNSGYSTIDVLSKTC</sequence>
<feature type="transmembrane region" description="Helical" evidence="4">
    <location>
        <begin position="72"/>
        <end position="90"/>
    </location>
</feature>
<dbReference type="Gene3D" id="2.30.30.100">
    <property type="match status" value="9"/>
</dbReference>
<keyword evidence="3" id="KW-0325">Glycoprotein</keyword>
<dbReference type="Proteomes" id="UP000663851">
    <property type="component" value="Unassembled WGS sequence"/>
</dbReference>
<organism evidence="6 7">
    <name type="scientific">Rotaria socialis</name>
    <dbReference type="NCBI Taxonomy" id="392032"/>
    <lineage>
        <taxon>Eukaryota</taxon>
        <taxon>Metazoa</taxon>
        <taxon>Spiralia</taxon>
        <taxon>Gnathifera</taxon>
        <taxon>Rotifera</taxon>
        <taxon>Eurotatoria</taxon>
        <taxon>Bdelloidea</taxon>
        <taxon>Philodinida</taxon>
        <taxon>Philodinidae</taxon>
        <taxon>Rotaria</taxon>
    </lineage>
</organism>
<dbReference type="InterPro" id="IPR013519">
    <property type="entry name" value="Int_alpha_beta-p"/>
</dbReference>
<keyword evidence="4" id="KW-0812">Transmembrane</keyword>
<evidence type="ECO:0000313" key="7">
    <source>
        <dbReference type="Proteomes" id="UP000663851"/>
    </source>
</evidence>
<evidence type="ECO:0000256" key="4">
    <source>
        <dbReference type="SAM" id="Phobius"/>
    </source>
</evidence>
<evidence type="ECO:0000313" key="6">
    <source>
        <dbReference type="EMBL" id="CAF4349853.1"/>
    </source>
</evidence>
<keyword evidence="1" id="KW-0732">Signal</keyword>
<evidence type="ECO:0000256" key="1">
    <source>
        <dbReference type="ARBA" id="ARBA00022729"/>
    </source>
</evidence>
<evidence type="ECO:0000256" key="2">
    <source>
        <dbReference type="ARBA" id="ARBA00022737"/>
    </source>
</evidence>
<keyword evidence="4" id="KW-1133">Transmembrane helix</keyword>
<dbReference type="SMART" id="SM00191">
    <property type="entry name" value="Int_alpha"/>
    <property type="match status" value="6"/>
</dbReference>
<dbReference type="InterPro" id="IPR013517">
    <property type="entry name" value="FG-GAP"/>
</dbReference>
<name>A0A820KX90_9BILA</name>
<gene>
    <name evidence="6" type="ORF">HFQ381_LOCUS16675</name>
    <name evidence="5" type="ORF">UJA718_LOCUS4788</name>
</gene>
<evidence type="ECO:0000313" key="5">
    <source>
        <dbReference type="EMBL" id="CAF4172533.1"/>
    </source>
</evidence>
<keyword evidence="2" id="KW-0677">Repeat</keyword>
<dbReference type="SUPFAM" id="SSF69318">
    <property type="entry name" value="Integrin alpha N-terminal domain"/>
    <property type="match status" value="5"/>
</dbReference>
<keyword evidence="4" id="KW-0472">Membrane</keyword>
<protein>
    <submittedName>
        <fullName evidence="6">Uncharacterized protein</fullName>
    </submittedName>
</protein>
<dbReference type="EMBL" id="CAJOBP010000395">
    <property type="protein sequence ID" value="CAF4172533.1"/>
    <property type="molecule type" value="Genomic_DNA"/>
</dbReference>
<evidence type="ECO:0000256" key="3">
    <source>
        <dbReference type="ARBA" id="ARBA00023180"/>
    </source>
</evidence>
<dbReference type="Gene3D" id="2.130.10.130">
    <property type="entry name" value="Integrin alpha, N-terminal"/>
    <property type="match status" value="8"/>
</dbReference>
<reference evidence="6" key="1">
    <citation type="submission" date="2021-02" db="EMBL/GenBank/DDBJ databases">
        <authorList>
            <person name="Nowell W R."/>
        </authorList>
    </citation>
    <scope>NUCLEOTIDE SEQUENCE</scope>
</reference>
<proteinExistence type="predicted"/>
<dbReference type="InterPro" id="IPR028994">
    <property type="entry name" value="Integrin_alpha_N"/>
</dbReference>
<dbReference type="EMBL" id="CAJOBO010001194">
    <property type="protein sequence ID" value="CAF4349853.1"/>
    <property type="molecule type" value="Genomic_DNA"/>
</dbReference>
<dbReference type="Pfam" id="PF13517">
    <property type="entry name" value="FG-GAP_3"/>
    <property type="match status" value="14"/>
</dbReference>
<dbReference type="Gene3D" id="2.40.128.340">
    <property type="match status" value="1"/>
</dbReference>
<evidence type="ECO:0000313" key="8">
    <source>
        <dbReference type="Proteomes" id="UP000663873"/>
    </source>
</evidence>
<keyword evidence="8" id="KW-1185">Reference proteome</keyword>
<dbReference type="PANTHER" id="PTHR46580">
    <property type="entry name" value="SENSOR KINASE-RELATED"/>
    <property type="match status" value="1"/>
</dbReference>
<dbReference type="Proteomes" id="UP000663873">
    <property type="component" value="Unassembled WGS sequence"/>
</dbReference>